<dbReference type="Proteomes" id="UP001244640">
    <property type="component" value="Unassembled WGS sequence"/>
</dbReference>
<organism evidence="1 2">
    <name type="scientific">Sphingobacterium zeae</name>
    <dbReference type="NCBI Taxonomy" id="1776859"/>
    <lineage>
        <taxon>Bacteria</taxon>
        <taxon>Pseudomonadati</taxon>
        <taxon>Bacteroidota</taxon>
        <taxon>Sphingobacteriia</taxon>
        <taxon>Sphingobacteriales</taxon>
        <taxon>Sphingobacteriaceae</taxon>
        <taxon>Sphingobacterium</taxon>
    </lineage>
</organism>
<proteinExistence type="predicted"/>
<comment type="caution">
    <text evidence="1">The sequence shown here is derived from an EMBL/GenBank/DDBJ whole genome shotgun (WGS) entry which is preliminary data.</text>
</comment>
<name>A0ABU0U5G6_9SPHI</name>
<evidence type="ECO:0000313" key="1">
    <source>
        <dbReference type="EMBL" id="MDQ1150183.1"/>
    </source>
</evidence>
<sequence>MTLSKKSIRWPLGCRFIDYKKRRFTIRKIVFGNAVEGQCNEICIDEGLILFNASNEPQTAVGFVQDGSEEMKTISVDELEELYRSNNIDYLPYGT</sequence>
<accession>A0ABU0U5G6</accession>
<protein>
    <submittedName>
        <fullName evidence="1">Uncharacterized protein</fullName>
    </submittedName>
</protein>
<keyword evidence="2" id="KW-1185">Reference proteome</keyword>
<reference evidence="1 2" key="1">
    <citation type="submission" date="2023-07" db="EMBL/GenBank/DDBJ databases">
        <title>Functional and genomic diversity of the sorghum phyllosphere microbiome.</title>
        <authorList>
            <person name="Shade A."/>
        </authorList>
    </citation>
    <scope>NUCLEOTIDE SEQUENCE [LARGE SCALE GENOMIC DNA]</scope>
    <source>
        <strain evidence="1 2">SORGH_AS_0892</strain>
    </source>
</reference>
<dbReference type="EMBL" id="JAUTBA010000001">
    <property type="protein sequence ID" value="MDQ1150183.1"/>
    <property type="molecule type" value="Genomic_DNA"/>
</dbReference>
<evidence type="ECO:0000313" key="2">
    <source>
        <dbReference type="Proteomes" id="UP001244640"/>
    </source>
</evidence>
<gene>
    <name evidence="1" type="ORF">QE382_002167</name>
</gene>